<dbReference type="GeneID" id="63810824"/>
<proteinExistence type="predicted"/>
<dbReference type="AlphaFoldDB" id="A0A2T5LUM0"/>
<organism evidence="2 3">
    <name type="scientific">Aspergillus ochraceoroseus IBT 24754</name>
    <dbReference type="NCBI Taxonomy" id="1392256"/>
    <lineage>
        <taxon>Eukaryota</taxon>
        <taxon>Fungi</taxon>
        <taxon>Dikarya</taxon>
        <taxon>Ascomycota</taxon>
        <taxon>Pezizomycotina</taxon>
        <taxon>Eurotiomycetes</taxon>
        <taxon>Eurotiomycetidae</taxon>
        <taxon>Eurotiales</taxon>
        <taxon>Aspergillaceae</taxon>
        <taxon>Aspergillus</taxon>
        <taxon>Aspergillus subgen. Nidulantes</taxon>
    </lineage>
</organism>
<dbReference type="VEuPathDB" id="FungiDB:P175DRAFT_0439088"/>
<feature type="region of interest" description="Disordered" evidence="1">
    <location>
        <begin position="46"/>
        <end position="70"/>
    </location>
</feature>
<dbReference type="RefSeq" id="XP_040751362.1">
    <property type="nucleotide sequence ID" value="XM_040893942.1"/>
</dbReference>
<comment type="caution">
    <text evidence="2">The sequence shown here is derived from an EMBL/GenBank/DDBJ whole genome shotgun (WGS) entry which is preliminary data.</text>
</comment>
<protein>
    <submittedName>
        <fullName evidence="2">Uncharacterized protein</fullName>
    </submittedName>
</protein>
<accession>A0A2T5LUM0</accession>
<evidence type="ECO:0000313" key="2">
    <source>
        <dbReference type="EMBL" id="PTU19970.1"/>
    </source>
</evidence>
<reference evidence="2 3" key="1">
    <citation type="journal article" date="2018" name="Proc. Natl. Acad. Sci. U.S.A.">
        <title>Linking secondary metabolites to gene clusters through genome sequencing of six diverse Aspergillus species.</title>
        <authorList>
            <person name="Kaerboelling I."/>
            <person name="Vesth T.C."/>
            <person name="Frisvad J.C."/>
            <person name="Nybo J.L."/>
            <person name="Theobald S."/>
            <person name="Kuo A."/>
            <person name="Bowyer P."/>
            <person name="Matsuda Y."/>
            <person name="Mondo S."/>
            <person name="Lyhne E.K."/>
            <person name="Kogle M.E."/>
            <person name="Clum A."/>
            <person name="Lipzen A."/>
            <person name="Salamov A."/>
            <person name="Ngan C.Y."/>
            <person name="Daum C."/>
            <person name="Chiniquy J."/>
            <person name="Barry K."/>
            <person name="LaButti K."/>
            <person name="Haridas S."/>
            <person name="Simmons B.A."/>
            <person name="Magnuson J.K."/>
            <person name="Mortensen U.H."/>
            <person name="Larsen T.O."/>
            <person name="Grigoriev I.V."/>
            <person name="Baker S.E."/>
            <person name="Andersen M.R."/>
        </authorList>
    </citation>
    <scope>NUCLEOTIDE SEQUENCE [LARGE SCALE GENOMIC DNA]</scope>
    <source>
        <strain evidence="2 3">IBT 24754</strain>
    </source>
</reference>
<dbReference type="OrthoDB" id="5229017at2759"/>
<dbReference type="EMBL" id="MSFN02000005">
    <property type="protein sequence ID" value="PTU19970.1"/>
    <property type="molecule type" value="Genomic_DNA"/>
</dbReference>
<evidence type="ECO:0000313" key="3">
    <source>
        <dbReference type="Proteomes" id="UP000244073"/>
    </source>
</evidence>
<feature type="compositionally biased region" description="Low complexity" evidence="1">
    <location>
        <begin position="46"/>
        <end position="61"/>
    </location>
</feature>
<dbReference type="Proteomes" id="UP000244073">
    <property type="component" value="Unassembled WGS sequence"/>
</dbReference>
<evidence type="ECO:0000256" key="1">
    <source>
        <dbReference type="SAM" id="MobiDB-lite"/>
    </source>
</evidence>
<name>A0A2T5LUM0_9EURO</name>
<gene>
    <name evidence="2" type="ORF">P175DRAFT_0439088</name>
</gene>
<sequence length="411" mass="46394">MSGETCEVPIMLSPDRNLTYEDIAKLNPFYEEYRAFWTDSPGLTDTSFSSDDSSKAPSLQSNYSGSDPSSLPFEMPASPLFHIKPLPAVPVAENLRVALHTHSECKPTYDEYHGRQVSQMAVVEVDERHPSKAPTVMNDCDSFHDDDDAVTPDPVDLTLGRTRSSHKKLFGENGWLGCTAELGTPPTNRLRYKSLKGLGKKIKQHVEEIAGDMARVYPNPFHTSYEPRVVPELTIPVSFDPEVQAKLYSEMEVMICVSANNFLVQQYKDGRISKDSIKKVANFWGSKNRPQVAEFRFDQATQRRLILSNIRTLHFSGESSTNPVLLNSNLHNWKAIVKEMSVRTFCAPDSVIRKHMHDIQKLLDMLGAPADTFLAFEDLQVRTLGLMKEHWAKKYLAQHERSPSLSGHQSR</sequence>